<evidence type="ECO:0000256" key="7">
    <source>
        <dbReference type="ARBA" id="ARBA00023237"/>
    </source>
</evidence>
<comment type="similarity">
    <text evidence="8">Belongs to the BamA family.</text>
</comment>
<dbReference type="AlphaFoldDB" id="A7HY11"/>
<feature type="domain" description="POTRA" evidence="10">
    <location>
        <begin position="48"/>
        <end position="115"/>
    </location>
</feature>
<dbReference type="KEGG" id="pla:Plav_3188"/>
<keyword evidence="4 8" id="KW-0732">Signal</keyword>
<evidence type="ECO:0000256" key="2">
    <source>
        <dbReference type="ARBA" id="ARBA00022452"/>
    </source>
</evidence>
<dbReference type="Gene3D" id="2.40.160.50">
    <property type="entry name" value="membrane protein fhac: a member of the omp85/tpsb transporter family"/>
    <property type="match status" value="1"/>
</dbReference>
<evidence type="ECO:0000256" key="5">
    <source>
        <dbReference type="ARBA" id="ARBA00022737"/>
    </source>
</evidence>
<evidence type="ECO:0000256" key="4">
    <source>
        <dbReference type="ARBA" id="ARBA00022729"/>
    </source>
</evidence>
<feature type="domain" description="POTRA" evidence="10">
    <location>
        <begin position="116"/>
        <end position="193"/>
    </location>
</feature>
<dbReference type="NCBIfam" id="TIGR03303">
    <property type="entry name" value="OM_YaeT"/>
    <property type="match status" value="1"/>
</dbReference>
<comment type="subunit">
    <text evidence="8">Part of the Bam complex.</text>
</comment>
<dbReference type="Pfam" id="PF07244">
    <property type="entry name" value="POTRA"/>
    <property type="match status" value="5"/>
</dbReference>
<dbReference type="InterPro" id="IPR039910">
    <property type="entry name" value="D15-like"/>
</dbReference>
<dbReference type="PANTHER" id="PTHR12815">
    <property type="entry name" value="SORTING AND ASSEMBLY MACHINERY SAMM50 PROTEIN FAMILY MEMBER"/>
    <property type="match status" value="1"/>
</dbReference>
<evidence type="ECO:0000256" key="6">
    <source>
        <dbReference type="ARBA" id="ARBA00023136"/>
    </source>
</evidence>
<dbReference type="GO" id="GO:0051205">
    <property type="term" value="P:protein insertion into membrane"/>
    <property type="evidence" value="ECO:0007669"/>
    <property type="project" value="UniProtKB-UniRule"/>
</dbReference>
<dbReference type="EMBL" id="CP000774">
    <property type="protein sequence ID" value="ABS64794.1"/>
    <property type="molecule type" value="Genomic_DNA"/>
</dbReference>
<protein>
    <recommendedName>
        <fullName evidence="8 9">Outer membrane protein assembly factor BamA</fullName>
    </recommendedName>
</protein>
<dbReference type="PIRSF" id="PIRSF006076">
    <property type="entry name" value="OM_assembly_OMP85"/>
    <property type="match status" value="1"/>
</dbReference>
<evidence type="ECO:0000259" key="10">
    <source>
        <dbReference type="PROSITE" id="PS51779"/>
    </source>
</evidence>
<organism evidence="11 12">
    <name type="scientific">Parvibaculum lavamentivorans (strain DS-1 / DSM 13023 / NCIMB 13966)</name>
    <dbReference type="NCBI Taxonomy" id="402881"/>
    <lineage>
        <taxon>Bacteria</taxon>
        <taxon>Pseudomonadati</taxon>
        <taxon>Pseudomonadota</taxon>
        <taxon>Alphaproteobacteria</taxon>
        <taxon>Hyphomicrobiales</taxon>
        <taxon>Parvibaculaceae</taxon>
        <taxon>Parvibaculum</taxon>
    </lineage>
</organism>
<feature type="domain" description="POTRA" evidence="10">
    <location>
        <begin position="287"/>
        <end position="366"/>
    </location>
</feature>
<keyword evidence="3 8" id="KW-0812">Transmembrane</keyword>
<comment type="function">
    <text evidence="8">Part of the outer membrane protein assembly complex, which is involved in assembly and insertion of beta-barrel proteins into the outer membrane.</text>
</comment>
<evidence type="ECO:0000313" key="11">
    <source>
        <dbReference type="EMBL" id="ABS64794.1"/>
    </source>
</evidence>
<dbReference type="InterPro" id="IPR000184">
    <property type="entry name" value="Bac_surfAg_D15"/>
</dbReference>
<evidence type="ECO:0000256" key="1">
    <source>
        <dbReference type="ARBA" id="ARBA00004370"/>
    </source>
</evidence>
<keyword evidence="7 8" id="KW-0998">Cell outer membrane</keyword>
<proteinExistence type="inferred from homology"/>
<dbReference type="HAMAP" id="MF_01430">
    <property type="entry name" value="OM_assembly_BamA"/>
    <property type="match status" value="1"/>
</dbReference>
<feature type="domain" description="POTRA" evidence="10">
    <location>
        <begin position="196"/>
        <end position="280"/>
    </location>
</feature>
<dbReference type="GO" id="GO:0043165">
    <property type="term" value="P:Gram-negative-bacterium-type cell outer membrane assembly"/>
    <property type="evidence" value="ECO:0007669"/>
    <property type="project" value="UniProtKB-UniRule"/>
</dbReference>
<name>A7HY11_PARL1</name>
<keyword evidence="5 8" id="KW-0677">Repeat</keyword>
<evidence type="ECO:0000256" key="8">
    <source>
        <dbReference type="HAMAP-Rule" id="MF_01430"/>
    </source>
</evidence>
<dbReference type="GO" id="GO:0009279">
    <property type="term" value="C:cell outer membrane"/>
    <property type="evidence" value="ECO:0007669"/>
    <property type="project" value="UniProtKB-SubCell"/>
</dbReference>
<keyword evidence="2 8" id="KW-1134">Transmembrane beta strand</keyword>
<keyword evidence="6 8" id="KW-0472">Membrane</keyword>
<accession>A7HY11</accession>
<dbReference type="Pfam" id="PF01103">
    <property type="entry name" value="Omp85"/>
    <property type="match status" value="1"/>
</dbReference>
<evidence type="ECO:0000256" key="9">
    <source>
        <dbReference type="NCBIfam" id="TIGR03303"/>
    </source>
</evidence>
<dbReference type="HOGENOM" id="CLU_007664_1_2_5"/>
<gene>
    <name evidence="8" type="primary">bamA</name>
    <name evidence="11" type="ordered locus">Plav_3188</name>
</gene>
<dbReference type="PANTHER" id="PTHR12815:SF23">
    <property type="entry name" value="OUTER MEMBRANE PROTEIN ASSEMBLY FACTOR BAMA"/>
    <property type="match status" value="1"/>
</dbReference>
<evidence type="ECO:0000313" key="12">
    <source>
        <dbReference type="Proteomes" id="UP000006377"/>
    </source>
</evidence>
<dbReference type="InterPro" id="IPR034746">
    <property type="entry name" value="POTRA"/>
</dbReference>
<evidence type="ECO:0000256" key="3">
    <source>
        <dbReference type="ARBA" id="ARBA00022692"/>
    </source>
</evidence>
<dbReference type="RefSeq" id="WP_012112120.1">
    <property type="nucleotide sequence ID" value="NC_009719.1"/>
</dbReference>
<comment type="subcellular location">
    <subcellularLocation>
        <location evidence="8">Cell outer membrane</location>
    </subcellularLocation>
    <subcellularLocation>
        <location evidence="1">Membrane</location>
    </subcellularLocation>
</comment>
<keyword evidence="12" id="KW-1185">Reference proteome</keyword>
<dbReference type="eggNOG" id="COG4775">
    <property type="taxonomic scope" value="Bacteria"/>
</dbReference>
<dbReference type="Proteomes" id="UP000006377">
    <property type="component" value="Chromosome"/>
</dbReference>
<dbReference type="Gene3D" id="3.10.20.310">
    <property type="entry name" value="membrane protein fhac"/>
    <property type="match status" value="5"/>
</dbReference>
<dbReference type="PROSITE" id="PS51779">
    <property type="entry name" value="POTRA"/>
    <property type="match status" value="5"/>
</dbReference>
<dbReference type="InterPro" id="IPR023707">
    <property type="entry name" value="OM_assembly_BamA"/>
</dbReference>
<dbReference type="InterPro" id="IPR010827">
    <property type="entry name" value="BamA/TamA_POTRA"/>
</dbReference>
<feature type="domain" description="POTRA" evidence="10">
    <location>
        <begin position="369"/>
        <end position="442"/>
    </location>
</feature>
<reference evidence="11 12" key="1">
    <citation type="journal article" date="2011" name="Stand. Genomic Sci.">
        <title>Complete genome sequence of Parvibaculum lavamentivorans type strain (DS-1(T)).</title>
        <authorList>
            <person name="Schleheck D."/>
            <person name="Weiss M."/>
            <person name="Pitluck S."/>
            <person name="Bruce D."/>
            <person name="Land M.L."/>
            <person name="Han S."/>
            <person name="Saunders E."/>
            <person name="Tapia R."/>
            <person name="Detter C."/>
            <person name="Brettin T."/>
            <person name="Han J."/>
            <person name="Woyke T."/>
            <person name="Goodwin L."/>
            <person name="Pennacchio L."/>
            <person name="Nolan M."/>
            <person name="Cook A.M."/>
            <person name="Kjelleberg S."/>
            <person name="Thomas T."/>
        </authorList>
    </citation>
    <scope>NUCLEOTIDE SEQUENCE [LARGE SCALE GENOMIC DNA]</scope>
    <source>
        <strain evidence="12">DS-1 / DSM 13023 / NCIMB 13966</strain>
    </source>
</reference>
<sequence>MGRLADNKTMTARAVRISVAFVLAWLIAGWGAGEGKFGVSAAYAAEQPVISEIVVQGNQRIEAETVRSYMLITPGTEYDPQVADQSLKQLFGTGLFADITMHLDGSRLVVSVVENPIVNRVAFEGNSALKEEDLKKEVQLQPRVVYTRAKVQGDVTRMIELYRRSGRFSATVEPKVIQLPQNRVDLVFEITEGPKTKIASINFIGNDEFSDGTLREVISTGESAWWKFLSSSDSYDPDRLTYDRELLRRYYLQRGYADFRVVSAVADLSRGDAAFHITFTVEEGEIYEFGEVEVTTELDKLNKEELEALLLPKSGDVYNAGLIDETIDALTFAAGTSGYAFAEVRPRIKRRRDERVIDLTFQITEGPRVYVERINITGNSRTLDRVVRRQMRMAEGDAFNKVLLDRSEKNIRALQFFSKVEVTQSPGSAPDKTIVNVDVQEQSTGSLSLSAGFSTLDNAVAGIQLSERNFLGRGLQLSTALSISKRRQLIEFHYTDPYFLDRNLLGGIDLFGSETNFQNESSFDSRSQGFGLRFGFPLSEKSRFLLRYQFRFDEIFNVRYLSCTDPAYVPGTYCVSPIVKDAEGTEFRSIVGYDYYYDNRNDPVEPTGGWDFLFTQNFAGLGGTVRYVSTEILTRYYYELSKEFLTSWRLDGGYIYGLGDDVPLNDHFFKGGNNIRGFARGGIGPRDVVSTNQDAVGATAYIFGTAEITFPNGLPEALGIKTSLFTDGGFIGLSDYDQALYPGIVDDFAPRASVGVSLYWQSPFGPIRLDLAQVLLDEPYDEREAFRFSAGTSF</sequence>
<dbReference type="STRING" id="402881.Plav_3188"/>